<keyword evidence="1" id="KW-1133">Transmembrane helix</keyword>
<comment type="caution">
    <text evidence="2">The sequence shown here is derived from an EMBL/GenBank/DDBJ whole genome shotgun (WGS) entry which is preliminary data.</text>
</comment>
<feature type="transmembrane region" description="Helical" evidence="1">
    <location>
        <begin position="52"/>
        <end position="74"/>
    </location>
</feature>
<name>A0AAD3XRM2_NEPGR</name>
<evidence type="ECO:0000313" key="2">
    <source>
        <dbReference type="EMBL" id="GMH14608.1"/>
    </source>
</evidence>
<accession>A0AAD3XRM2</accession>
<feature type="transmembrane region" description="Helical" evidence="1">
    <location>
        <begin position="13"/>
        <end position="40"/>
    </location>
</feature>
<organism evidence="2 3">
    <name type="scientific">Nepenthes gracilis</name>
    <name type="common">Slender pitcher plant</name>
    <dbReference type="NCBI Taxonomy" id="150966"/>
    <lineage>
        <taxon>Eukaryota</taxon>
        <taxon>Viridiplantae</taxon>
        <taxon>Streptophyta</taxon>
        <taxon>Embryophyta</taxon>
        <taxon>Tracheophyta</taxon>
        <taxon>Spermatophyta</taxon>
        <taxon>Magnoliopsida</taxon>
        <taxon>eudicotyledons</taxon>
        <taxon>Gunneridae</taxon>
        <taxon>Pentapetalae</taxon>
        <taxon>Caryophyllales</taxon>
        <taxon>Nepenthaceae</taxon>
        <taxon>Nepenthes</taxon>
    </lineage>
</organism>
<keyword evidence="3" id="KW-1185">Reference proteome</keyword>
<dbReference type="EMBL" id="BSYO01000014">
    <property type="protein sequence ID" value="GMH14608.1"/>
    <property type="molecule type" value="Genomic_DNA"/>
</dbReference>
<reference evidence="2" key="1">
    <citation type="submission" date="2023-05" db="EMBL/GenBank/DDBJ databases">
        <title>Nepenthes gracilis genome sequencing.</title>
        <authorList>
            <person name="Fukushima K."/>
        </authorList>
    </citation>
    <scope>NUCLEOTIDE SEQUENCE</scope>
    <source>
        <strain evidence="2">SING2019-196</strain>
    </source>
</reference>
<keyword evidence="1" id="KW-0472">Membrane</keyword>
<dbReference type="Proteomes" id="UP001279734">
    <property type="component" value="Unassembled WGS sequence"/>
</dbReference>
<dbReference type="AlphaFoldDB" id="A0AAD3XRM2"/>
<protein>
    <submittedName>
        <fullName evidence="2">Uncharacterized protein</fullName>
    </submittedName>
</protein>
<evidence type="ECO:0000313" key="3">
    <source>
        <dbReference type="Proteomes" id="UP001279734"/>
    </source>
</evidence>
<evidence type="ECO:0000256" key="1">
    <source>
        <dbReference type="SAM" id="Phobius"/>
    </source>
</evidence>
<sequence>MHVDAVWNLPSDALVGLASCHGTMMWLARGFTVVASGVALRRGILAWLRRRGFFDVVFLTWRLISTVMLPALLVRIGFDKGIWLRHSRNGLADRFGLANVGCSVLLLDGWFFSA</sequence>
<gene>
    <name evidence="2" type="ORF">Nepgr_016449</name>
</gene>
<proteinExistence type="predicted"/>
<keyword evidence="1" id="KW-0812">Transmembrane</keyword>